<dbReference type="RefSeq" id="WP_207646556.1">
    <property type="nucleotide sequence ID" value="NZ_FOHN01000031.1"/>
</dbReference>
<dbReference type="Proteomes" id="UP000199800">
    <property type="component" value="Unassembled WGS sequence"/>
</dbReference>
<evidence type="ECO:0000259" key="1">
    <source>
        <dbReference type="PROSITE" id="PS51186"/>
    </source>
</evidence>
<keyword evidence="2" id="KW-0808">Transferase</keyword>
<accession>A0A1I0FGZ5</accession>
<dbReference type="PROSITE" id="PS51186">
    <property type="entry name" value="GNAT"/>
    <property type="match status" value="1"/>
</dbReference>
<dbReference type="STRING" id="29364.SAMN04487772_13116"/>
<evidence type="ECO:0000313" key="3">
    <source>
        <dbReference type="Proteomes" id="UP000199800"/>
    </source>
</evidence>
<proteinExistence type="predicted"/>
<organism evidence="2 3">
    <name type="scientific">[Clostridium] polysaccharolyticum</name>
    <dbReference type="NCBI Taxonomy" id="29364"/>
    <lineage>
        <taxon>Bacteria</taxon>
        <taxon>Bacillati</taxon>
        <taxon>Bacillota</taxon>
        <taxon>Clostridia</taxon>
        <taxon>Lachnospirales</taxon>
        <taxon>Lachnospiraceae</taxon>
    </lineage>
</organism>
<dbReference type="EMBL" id="FOHN01000031">
    <property type="protein sequence ID" value="SET56799.1"/>
    <property type="molecule type" value="Genomic_DNA"/>
</dbReference>
<dbReference type="InterPro" id="IPR000182">
    <property type="entry name" value="GNAT_dom"/>
</dbReference>
<dbReference type="InterPro" id="IPR016181">
    <property type="entry name" value="Acyl_CoA_acyltransferase"/>
</dbReference>
<name>A0A1I0FGZ5_9FIRM</name>
<dbReference type="AlphaFoldDB" id="A0A1I0FGZ5"/>
<dbReference type="Gene3D" id="3.40.630.30">
    <property type="match status" value="1"/>
</dbReference>
<feature type="domain" description="N-acetyltransferase" evidence="1">
    <location>
        <begin position="1"/>
        <end position="103"/>
    </location>
</feature>
<dbReference type="SUPFAM" id="SSF55729">
    <property type="entry name" value="Acyl-CoA N-acyltransferases (Nat)"/>
    <property type="match status" value="1"/>
</dbReference>
<evidence type="ECO:0000313" key="2">
    <source>
        <dbReference type="EMBL" id="SET56799.1"/>
    </source>
</evidence>
<reference evidence="2 3" key="1">
    <citation type="submission" date="2016-10" db="EMBL/GenBank/DDBJ databases">
        <authorList>
            <person name="de Groot N.N."/>
        </authorList>
    </citation>
    <scope>NUCLEOTIDE SEQUENCE [LARGE SCALE GENOMIC DNA]</scope>
    <source>
        <strain evidence="2 3">DSM 1801</strain>
    </source>
</reference>
<keyword evidence="3" id="KW-1185">Reference proteome</keyword>
<dbReference type="CDD" id="cd04301">
    <property type="entry name" value="NAT_SF"/>
    <property type="match status" value="1"/>
</dbReference>
<gene>
    <name evidence="2" type="ORF">SAMN04487772_13116</name>
</gene>
<protein>
    <submittedName>
        <fullName evidence="2">Acetyltransferase (GNAT) domain-containing protein</fullName>
    </submittedName>
</protein>
<sequence length="103" mass="11412">MNIRIMTIEDYDQVYALWQSCKGMGLNPADDSKEGIEKYLKRNPATCYVAEEDGRIAGVILAGHDGRRGFLHHTAVSELHRHKGIAAKLVDAALSISYQVKSP</sequence>
<dbReference type="GO" id="GO:0016747">
    <property type="term" value="F:acyltransferase activity, transferring groups other than amino-acyl groups"/>
    <property type="evidence" value="ECO:0007669"/>
    <property type="project" value="InterPro"/>
</dbReference>
<dbReference type="Pfam" id="PF00583">
    <property type="entry name" value="Acetyltransf_1"/>
    <property type="match status" value="1"/>
</dbReference>